<dbReference type="GO" id="GO:0006412">
    <property type="term" value="P:translation"/>
    <property type="evidence" value="ECO:0007669"/>
    <property type="project" value="UniProtKB-UniRule"/>
</dbReference>
<accession>A0A8J3HUY1</accession>
<organism evidence="7 8">
    <name type="scientific">Candidatus Mesenet longicola</name>
    <dbReference type="NCBI Taxonomy" id="1892558"/>
    <lineage>
        <taxon>Bacteria</taxon>
        <taxon>Pseudomonadati</taxon>
        <taxon>Pseudomonadota</taxon>
        <taxon>Alphaproteobacteria</taxon>
        <taxon>Rickettsiales</taxon>
        <taxon>Anaplasmataceae</taxon>
        <taxon>Candidatus Mesenet</taxon>
    </lineage>
</organism>
<evidence type="ECO:0000256" key="5">
    <source>
        <dbReference type="ARBA" id="ARBA00035294"/>
    </source>
</evidence>
<keyword evidence="6" id="KW-0699">rRNA-binding</keyword>
<dbReference type="SUPFAM" id="SSF54995">
    <property type="entry name" value="Ribosomal protein S6"/>
    <property type="match status" value="1"/>
</dbReference>
<dbReference type="PANTHER" id="PTHR21011">
    <property type="entry name" value="MITOCHONDRIAL 28S RIBOSOMAL PROTEIN S6"/>
    <property type="match status" value="1"/>
</dbReference>
<protein>
    <recommendedName>
        <fullName evidence="5 6">Small ribosomal subunit protein bS6</fullName>
    </recommendedName>
</protein>
<dbReference type="GO" id="GO:0005737">
    <property type="term" value="C:cytoplasm"/>
    <property type="evidence" value="ECO:0007669"/>
    <property type="project" value="UniProtKB-ARBA"/>
</dbReference>
<dbReference type="GO" id="GO:0070181">
    <property type="term" value="F:small ribosomal subunit rRNA binding"/>
    <property type="evidence" value="ECO:0007669"/>
    <property type="project" value="TreeGrafter"/>
</dbReference>
<dbReference type="AlphaFoldDB" id="A0A8J3HUY1"/>
<dbReference type="EMBL" id="BNGU01000031">
    <property type="protein sequence ID" value="GHM59737.1"/>
    <property type="molecule type" value="Genomic_DNA"/>
</dbReference>
<sequence length="126" mass="14714">MSQILAVDKIAKKRSYEFTFIANQSLVQNEVGGLIQELESILVKNEAELVKHEYWGLLDFAYLIDRMARGHYCMLNIFSSPSTMNEFERKVKLNEDIIRYLCIKVDKFHENDSFMIQTNNDGIEDV</sequence>
<dbReference type="Gene3D" id="3.30.70.60">
    <property type="match status" value="1"/>
</dbReference>
<dbReference type="InterPro" id="IPR000529">
    <property type="entry name" value="Ribosomal_bS6"/>
</dbReference>
<dbReference type="PANTHER" id="PTHR21011:SF1">
    <property type="entry name" value="SMALL RIBOSOMAL SUBUNIT PROTEIN BS6M"/>
    <property type="match status" value="1"/>
</dbReference>
<name>A0A8J3HUY1_9RICK</name>
<dbReference type="CDD" id="cd00473">
    <property type="entry name" value="bS6"/>
    <property type="match status" value="1"/>
</dbReference>
<proteinExistence type="inferred from homology"/>
<keyword evidence="2 6" id="KW-0689">Ribosomal protein</keyword>
<dbReference type="InterPro" id="IPR020814">
    <property type="entry name" value="Ribosomal_S6_plastid/chlpt"/>
</dbReference>
<evidence type="ECO:0000256" key="4">
    <source>
        <dbReference type="ARBA" id="ARBA00035104"/>
    </source>
</evidence>
<keyword evidence="6" id="KW-0694">RNA-binding</keyword>
<evidence type="ECO:0000256" key="2">
    <source>
        <dbReference type="ARBA" id="ARBA00022980"/>
    </source>
</evidence>
<keyword evidence="8" id="KW-1185">Reference proteome</keyword>
<dbReference type="NCBIfam" id="TIGR00166">
    <property type="entry name" value="S6"/>
    <property type="match status" value="1"/>
</dbReference>
<evidence type="ECO:0000256" key="3">
    <source>
        <dbReference type="ARBA" id="ARBA00023274"/>
    </source>
</evidence>
<dbReference type="GO" id="GO:1990904">
    <property type="term" value="C:ribonucleoprotein complex"/>
    <property type="evidence" value="ECO:0007669"/>
    <property type="project" value="UniProtKB-KW"/>
</dbReference>
<dbReference type="InterPro" id="IPR014717">
    <property type="entry name" value="Transl_elong_EF1B/ribsomal_bS6"/>
</dbReference>
<dbReference type="Pfam" id="PF01250">
    <property type="entry name" value="Ribosomal_S6"/>
    <property type="match status" value="1"/>
</dbReference>
<dbReference type="GO" id="GO:0003735">
    <property type="term" value="F:structural constituent of ribosome"/>
    <property type="evidence" value="ECO:0007669"/>
    <property type="project" value="InterPro"/>
</dbReference>
<evidence type="ECO:0000256" key="6">
    <source>
        <dbReference type="HAMAP-Rule" id="MF_00360"/>
    </source>
</evidence>
<dbReference type="HAMAP" id="MF_00360">
    <property type="entry name" value="Ribosomal_bS6"/>
    <property type="match status" value="1"/>
</dbReference>
<evidence type="ECO:0000313" key="8">
    <source>
        <dbReference type="Proteomes" id="UP000637906"/>
    </source>
</evidence>
<dbReference type="InterPro" id="IPR035980">
    <property type="entry name" value="Ribosomal_bS6_sf"/>
</dbReference>
<keyword evidence="3 6" id="KW-0687">Ribonucleoprotein</keyword>
<comment type="function">
    <text evidence="4 6">Binds together with bS18 to 16S ribosomal RNA.</text>
</comment>
<comment type="similarity">
    <text evidence="1 6">Belongs to the bacterial ribosomal protein bS6 family.</text>
</comment>
<gene>
    <name evidence="6 7" type="primary">rpsF</name>
    <name evidence="7" type="ORF">sL5_07300</name>
</gene>
<evidence type="ECO:0000256" key="1">
    <source>
        <dbReference type="ARBA" id="ARBA00009512"/>
    </source>
</evidence>
<evidence type="ECO:0000313" key="7">
    <source>
        <dbReference type="EMBL" id="GHM59737.1"/>
    </source>
</evidence>
<dbReference type="GO" id="GO:0005840">
    <property type="term" value="C:ribosome"/>
    <property type="evidence" value="ECO:0007669"/>
    <property type="project" value="UniProtKB-KW"/>
</dbReference>
<dbReference type="Proteomes" id="UP000637906">
    <property type="component" value="Unassembled WGS sequence"/>
</dbReference>
<reference evidence="7 8" key="1">
    <citation type="journal article" date="2021" name="Microb. Ecol.">
        <title>Candidatus Mesenet longicola: Novel Endosymbionts of Brontispa longissima that Induce Cytoplasmic Incompatibility.</title>
        <authorList>
            <person name="Takano S."/>
            <person name="Gotoh Y."/>
            <person name="Hayashi T."/>
        </authorList>
    </citation>
    <scope>NUCLEOTIDE SEQUENCE [LARGE SCALE GENOMIC DNA]</scope>
    <source>
        <strain evidence="7">L5</strain>
    </source>
</reference>
<comment type="caution">
    <text evidence="7">The sequence shown here is derived from an EMBL/GenBank/DDBJ whole genome shotgun (WGS) entry which is preliminary data.</text>
</comment>